<proteinExistence type="predicted"/>
<feature type="region of interest" description="Disordered" evidence="1">
    <location>
        <begin position="115"/>
        <end position="135"/>
    </location>
</feature>
<gene>
    <name evidence="3" type="ORF">C2S53_005673</name>
</gene>
<comment type="caution">
    <text evidence="3">The sequence shown here is derived from an EMBL/GenBank/DDBJ whole genome shotgun (WGS) entry which is preliminary data.</text>
</comment>
<feature type="domain" description="VQ" evidence="2">
    <location>
        <begin position="132"/>
        <end position="159"/>
    </location>
</feature>
<feature type="region of interest" description="Disordered" evidence="1">
    <location>
        <begin position="68"/>
        <end position="87"/>
    </location>
</feature>
<dbReference type="PANTHER" id="PTHR33179">
    <property type="entry name" value="VQ MOTIF-CONTAINING PROTEIN"/>
    <property type="match status" value="1"/>
</dbReference>
<organism evidence="3 4">
    <name type="scientific">Perilla frutescens var. hirtella</name>
    <name type="common">Perilla citriodora</name>
    <name type="synonym">Perilla setoyensis</name>
    <dbReference type="NCBI Taxonomy" id="608512"/>
    <lineage>
        <taxon>Eukaryota</taxon>
        <taxon>Viridiplantae</taxon>
        <taxon>Streptophyta</taxon>
        <taxon>Embryophyta</taxon>
        <taxon>Tracheophyta</taxon>
        <taxon>Spermatophyta</taxon>
        <taxon>Magnoliopsida</taxon>
        <taxon>eudicotyledons</taxon>
        <taxon>Gunneridae</taxon>
        <taxon>Pentapetalae</taxon>
        <taxon>asterids</taxon>
        <taxon>lamiids</taxon>
        <taxon>Lamiales</taxon>
        <taxon>Lamiaceae</taxon>
        <taxon>Nepetoideae</taxon>
        <taxon>Elsholtzieae</taxon>
        <taxon>Perilla</taxon>
    </lineage>
</organism>
<feature type="region of interest" description="Disordered" evidence="1">
    <location>
        <begin position="301"/>
        <end position="342"/>
    </location>
</feature>
<dbReference type="Proteomes" id="UP001190926">
    <property type="component" value="Unassembled WGS sequence"/>
</dbReference>
<sequence length="377" mass="41067">MDSGNSGSLQSSSGGDEEYESRAAAHSLFMTTHSPSHLRPISTAPPPPPLFDPLSNYLQLHNPDALPLNPNMPWPRPASMRSDPNPSTPINPPIIFQSPKAPLGETSDHLVAAQNQNTAARNPRKRSRASRRAPTTVLTTDTTNFRAMVQEFTGIPSPPFNSSSFSRSRLDLFTSAFEAPPPPYLRRPFAQKAESPPPFLASSTASSISSSSMNYQLPAITQNSNLFNVQNPINLTSLLQSNPRFLLSSPNAITSKTHDQDSFGIPTSDDHFDDRFGLRHHENHVSTTLINGLPNLVSPDQIGAEKYPNHDIDKNAESSRRHHQQQQQHQIKTTTATTTVSGGGYSFLPSGFRGGKGPENIAARGEGMVDSWICSSE</sequence>
<feature type="compositionally biased region" description="Basic and acidic residues" evidence="1">
    <location>
        <begin position="307"/>
        <end position="319"/>
    </location>
</feature>
<keyword evidence="4" id="KW-1185">Reference proteome</keyword>
<dbReference type="Pfam" id="PF05678">
    <property type="entry name" value="VQ"/>
    <property type="match status" value="1"/>
</dbReference>
<dbReference type="PANTHER" id="PTHR33179:SF10">
    <property type="entry name" value="OS02G0753700 PROTEIN"/>
    <property type="match status" value="1"/>
</dbReference>
<feature type="compositionally biased region" description="Basic residues" evidence="1">
    <location>
        <begin position="122"/>
        <end position="131"/>
    </location>
</feature>
<feature type="compositionally biased region" description="Low complexity" evidence="1">
    <location>
        <begin position="325"/>
        <end position="339"/>
    </location>
</feature>
<protein>
    <recommendedName>
        <fullName evidence="2">VQ domain-containing protein</fullName>
    </recommendedName>
</protein>
<accession>A0AAD4IUT3</accession>
<dbReference type="InterPro" id="IPR008889">
    <property type="entry name" value="VQ"/>
</dbReference>
<evidence type="ECO:0000313" key="4">
    <source>
        <dbReference type="Proteomes" id="UP001190926"/>
    </source>
</evidence>
<evidence type="ECO:0000256" key="1">
    <source>
        <dbReference type="SAM" id="MobiDB-lite"/>
    </source>
</evidence>
<dbReference type="EMBL" id="SDAM02001747">
    <property type="protein sequence ID" value="KAH6821983.1"/>
    <property type="molecule type" value="Genomic_DNA"/>
</dbReference>
<dbReference type="AlphaFoldDB" id="A0AAD4IUT3"/>
<evidence type="ECO:0000259" key="2">
    <source>
        <dbReference type="Pfam" id="PF05678"/>
    </source>
</evidence>
<evidence type="ECO:0000313" key="3">
    <source>
        <dbReference type="EMBL" id="KAH6821983.1"/>
    </source>
</evidence>
<dbReference type="InterPro" id="IPR039609">
    <property type="entry name" value="VQ_15/22"/>
</dbReference>
<feature type="compositionally biased region" description="Low complexity" evidence="1">
    <location>
        <begin position="1"/>
        <end position="14"/>
    </location>
</feature>
<feature type="region of interest" description="Disordered" evidence="1">
    <location>
        <begin position="1"/>
        <end position="47"/>
    </location>
</feature>
<name>A0AAD4IUT3_PERFH</name>
<reference evidence="3 4" key="1">
    <citation type="journal article" date="2021" name="Nat. Commun.">
        <title>Incipient diploidization of the medicinal plant Perilla within 10,000 years.</title>
        <authorList>
            <person name="Zhang Y."/>
            <person name="Shen Q."/>
            <person name="Leng L."/>
            <person name="Zhang D."/>
            <person name="Chen S."/>
            <person name="Shi Y."/>
            <person name="Ning Z."/>
            <person name="Chen S."/>
        </authorList>
    </citation>
    <scope>NUCLEOTIDE SEQUENCE [LARGE SCALE GENOMIC DNA]</scope>
    <source>
        <strain evidence="4">cv. PC099</strain>
    </source>
</reference>